<organism evidence="2">
    <name type="scientific">uncultured bacterium contig00001</name>
    <dbReference type="NCBI Taxonomy" id="1181493"/>
    <lineage>
        <taxon>Bacteria</taxon>
        <taxon>environmental samples</taxon>
    </lineage>
</organism>
<sequence>MRTSLDSLGGFIQYAARMSFVGSRPVAVLMVGVAFRLWASWIGQSL</sequence>
<keyword evidence="1" id="KW-0472">Membrane</keyword>
<dbReference type="AlphaFoldDB" id="A0A806KJT3"/>
<evidence type="ECO:0000256" key="1">
    <source>
        <dbReference type="SAM" id="Phobius"/>
    </source>
</evidence>
<feature type="transmembrane region" description="Helical" evidence="1">
    <location>
        <begin position="21"/>
        <end position="39"/>
    </location>
</feature>
<keyword evidence="1" id="KW-0812">Transmembrane</keyword>
<reference evidence="2" key="1">
    <citation type="submission" date="2012-03" db="EMBL/GenBank/DDBJ databases">
        <title>Functional metagenomics reveals considerable lignocellulase gene clusters in the gut microbiome of a wood-feeding higher termite.</title>
        <authorList>
            <person name="Liu N."/>
        </authorList>
    </citation>
    <scope>NUCLEOTIDE SEQUENCE</scope>
</reference>
<evidence type="ECO:0000313" key="2">
    <source>
        <dbReference type="EMBL" id="AGS53270.1"/>
    </source>
</evidence>
<dbReference type="EMBL" id="JQ844228">
    <property type="protein sequence ID" value="AGS53270.1"/>
    <property type="molecule type" value="Genomic_DNA"/>
</dbReference>
<keyword evidence="1" id="KW-1133">Transmembrane helix</keyword>
<accession>A0A806KJT3</accession>
<name>A0A806KJT3_9BACT</name>
<protein>
    <submittedName>
        <fullName evidence="2">Uncharacterized protein</fullName>
    </submittedName>
</protein>
<proteinExistence type="predicted"/>